<feature type="domain" description="Immunoglobulin" evidence="11">
    <location>
        <begin position="20"/>
        <end position="115"/>
    </location>
</feature>
<dbReference type="AlphaFoldDB" id="A0A6P7NT04"/>
<keyword evidence="7" id="KW-0325">Glycoprotein</keyword>
<protein>
    <submittedName>
        <fullName evidence="13">Uncharacterized protein LOC114864459 isoform X2</fullName>
    </submittedName>
</protein>
<dbReference type="PANTHER" id="PTHR19433">
    <property type="entry name" value="T-CELL RECEPTOR ALPHA CHAIN V REGION-RELATED"/>
    <property type="match status" value="1"/>
</dbReference>
<evidence type="ECO:0000256" key="2">
    <source>
        <dbReference type="ARBA" id="ARBA00022475"/>
    </source>
</evidence>
<gene>
    <name evidence="13" type="primary">LOC114864459</name>
</gene>
<keyword evidence="9" id="KW-1133">Transmembrane helix</keyword>
<dbReference type="InterPro" id="IPR013783">
    <property type="entry name" value="Ig-like_fold"/>
</dbReference>
<evidence type="ECO:0000256" key="1">
    <source>
        <dbReference type="ARBA" id="ARBA00004236"/>
    </source>
</evidence>
<feature type="region of interest" description="Disordered" evidence="8">
    <location>
        <begin position="294"/>
        <end position="323"/>
    </location>
</feature>
<dbReference type="InterPro" id="IPR003599">
    <property type="entry name" value="Ig_sub"/>
</dbReference>
<organism evidence="12 13">
    <name type="scientific">Betta splendens</name>
    <name type="common">Siamese fighting fish</name>
    <dbReference type="NCBI Taxonomy" id="158456"/>
    <lineage>
        <taxon>Eukaryota</taxon>
        <taxon>Metazoa</taxon>
        <taxon>Chordata</taxon>
        <taxon>Craniata</taxon>
        <taxon>Vertebrata</taxon>
        <taxon>Euteleostomi</taxon>
        <taxon>Actinopterygii</taxon>
        <taxon>Neopterygii</taxon>
        <taxon>Teleostei</taxon>
        <taxon>Neoteleostei</taxon>
        <taxon>Acanthomorphata</taxon>
        <taxon>Anabantaria</taxon>
        <taxon>Anabantiformes</taxon>
        <taxon>Anabantoidei</taxon>
        <taxon>Osphronemidae</taxon>
        <taxon>Betta</taxon>
    </lineage>
</organism>
<dbReference type="PANTHER" id="PTHR19433:SF133">
    <property type="entry name" value="IMMUNE-TYPE RECEPTOR 5 PRECURSOR-RELATED"/>
    <property type="match status" value="1"/>
</dbReference>
<dbReference type="RefSeq" id="XP_029021155.2">
    <property type="nucleotide sequence ID" value="XM_029165322.3"/>
</dbReference>
<comment type="subcellular location">
    <subcellularLocation>
        <location evidence="1">Cell membrane</location>
    </subcellularLocation>
</comment>
<evidence type="ECO:0000313" key="12">
    <source>
        <dbReference type="Proteomes" id="UP000515150"/>
    </source>
</evidence>
<proteinExistence type="predicted"/>
<dbReference type="InParanoid" id="A0A6P7NT04"/>
<dbReference type="InterPro" id="IPR036179">
    <property type="entry name" value="Ig-like_dom_sf"/>
</dbReference>
<evidence type="ECO:0000256" key="3">
    <source>
        <dbReference type="ARBA" id="ARBA00022729"/>
    </source>
</evidence>
<keyword evidence="4" id="KW-0391">Immunity</keyword>
<evidence type="ECO:0000259" key="11">
    <source>
        <dbReference type="SMART" id="SM00409"/>
    </source>
</evidence>
<evidence type="ECO:0000256" key="4">
    <source>
        <dbReference type="ARBA" id="ARBA00022859"/>
    </source>
</evidence>
<feature type="transmembrane region" description="Helical" evidence="9">
    <location>
        <begin position="228"/>
        <end position="248"/>
    </location>
</feature>
<feature type="signal peptide" evidence="10">
    <location>
        <begin position="1"/>
        <end position="15"/>
    </location>
</feature>
<reference evidence="13" key="1">
    <citation type="submission" date="2025-08" db="UniProtKB">
        <authorList>
            <consortium name="RefSeq"/>
        </authorList>
    </citation>
    <scope>IDENTIFICATION</scope>
</reference>
<sequence>MIIFYLLLMMTLTRCTEQFYKTKTIRAGDDVNLTCSREGMGSLYWIRLVSNKVPEILARSSSLENIYSHITASKETGTFVLQISKAKLSDASIYICFKTYQQSLQFLTEIDLRVEEPDNTAVAPVPPRDSVILCSVPDSENKTCPGGNSLCCFRPQLRQCFNCTEGNTHDYDKDLDGACVVGFFKNVSSSDVGSYYCAVATCEETDSEKGSELNNEVNIQSPQNDTTIISVLSAALAVSLLVVVFLLYSVKKLQNKACDCCKASFVLQPASDNQEDHQTDEDSLVYSVANFTNRNSERREAKPSEEESIYTDVRARASGSLTE</sequence>
<dbReference type="CDD" id="cd00099">
    <property type="entry name" value="IgV"/>
    <property type="match status" value="1"/>
</dbReference>
<dbReference type="GeneID" id="114864459"/>
<dbReference type="KEGG" id="bspl:114864459"/>
<dbReference type="GO" id="GO:0002376">
    <property type="term" value="P:immune system process"/>
    <property type="evidence" value="ECO:0007669"/>
    <property type="project" value="UniProtKB-KW"/>
</dbReference>
<dbReference type="GO" id="GO:0005886">
    <property type="term" value="C:plasma membrane"/>
    <property type="evidence" value="ECO:0007669"/>
    <property type="project" value="UniProtKB-SubCell"/>
</dbReference>
<dbReference type="GO" id="GO:0009617">
    <property type="term" value="P:response to bacterium"/>
    <property type="evidence" value="ECO:0007669"/>
    <property type="project" value="TreeGrafter"/>
</dbReference>
<keyword evidence="12" id="KW-1185">Reference proteome</keyword>
<evidence type="ECO:0000256" key="6">
    <source>
        <dbReference type="ARBA" id="ARBA00023157"/>
    </source>
</evidence>
<evidence type="ECO:0000256" key="10">
    <source>
        <dbReference type="SAM" id="SignalP"/>
    </source>
</evidence>
<feature type="compositionally biased region" description="Basic and acidic residues" evidence="8">
    <location>
        <begin position="295"/>
        <end position="305"/>
    </location>
</feature>
<dbReference type="InterPro" id="IPR052051">
    <property type="entry name" value="TCR_complex_component"/>
</dbReference>
<dbReference type="Proteomes" id="UP000515150">
    <property type="component" value="Chromosome 10"/>
</dbReference>
<keyword evidence="5 9" id="KW-0472">Membrane</keyword>
<dbReference type="SUPFAM" id="SSF48726">
    <property type="entry name" value="Immunoglobulin"/>
    <property type="match status" value="1"/>
</dbReference>
<dbReference type="SMART" id="SM00409">
    <property type="entry name" value="IG"/>
    <property type="match status" value="1"/>
</dbReference>
<keyword evidence="3 10" id="KW-0732">Signal</keyword>
<evidence type="ECO:0000256" key="5">
    <source>
        <dbReference type="ARBA" id="ARBA00023136"/>
    </source>
</evidence>
<accession>A0A6P7NT04</accession>
<evidence type="ECO:0000256" key="7">
    <source>
        <dbReference type="ARBA" id="ARBA00023180"/>
    </source>
</evidence>
<evidence type="ECO:0000313" key="13">
    <source>
        <dbReference type="RefSeq" id="XP_029021155.2"/>
    </source>
</evidence>
<keyword evidence="2" id="KW-1003">Cell membrane</keyword>
<name>A0A6P7NT04_BETSP</name>
<keyword evidence="9" id="KW-0812">Transmembrane</keyword>
<evidence type="ECO:0000256" key="9">
    <source>
        <dbReference type="SAM" id="Phobius"/>
    </source>
</evidence>
<keyword evidence="6" id="KW-1015">Disulfide bond</keyword>
<feature type="chain" id="PRO_5040822457" evidence="10">
    <location>
        <begin position="16"/>
        <end position="323"/>
    </location>
</feature>
<evidence type="ECO:0000256" key="8">
    <source>
        <dbReference type="SAM" id="MobiDB-lite"/>
    </source>
</evidence>
<dbReference type="Gene3D" id="2.60.40.10">
    <property type="entry name" value="Immunoglobulins"/>
    <property type="match status" value="1"/>
</dbReference>